<gene>
    <name evidence="2" type="ORF">N7G274_007810</name>
</gene>
<evidence type="ECO:0000256" key="1">
    <source>
        <dbReference type="SAM" id="MobiDB-lite"/>
    </source>
</evidence>
<sequence>MDKHYVKGPWRNLFETSAREQLKAPPQSMVVLPFWEVYPYSWDCDGSMHMHVFWILDDEFDAEKCKLFLGNDARKSHSINYWSHSWSESNNGNGHRLESMKHISASDDNTTEPQDEEAERKEDDKGEANEGKKQAEEWKKSQEERRKQEARREEHEKKVREMGKKIE</sequence>
<dbReference type="Proteomes" id="UP001590950">
    <property type="component" value="Unassembled WGS sequence"/>
</dbReference>
<feature type="compositionally biased region" description="Basic and acidic residues" evidence="1">
    <location>
        <begin position="95"/>
        <end position="105"/>
    </location>
</feature>
<evidence type="ECO:0000313" key="3">
    <source>
        <dbReference type="Proteomes" id="UP001590950"/>
    </source>
</evidence>
<dbReference type="EMBL" id="JBEFKJ010000025">
    <property type="protein sequence ID" value="KAL2039538.1"/>
    <property type="molecule type" value="Genomic_DNA"/>
</dbReference>
<protein>
    <submittedName>
        <fullName evidence="2">Uncharacterized protein</fullName>
    </submittedName>
</protein>
<comment type="caution">
    <text evidence="2">The sequence shown here is derived from an EMBL/GenBank/DDBJ whole genome shotgun (WGS) entry which is preliminary data.</text>
</comment>
<feature type="compositionally biased region" description="Basic and acidic residues" evidence="1">
    <location>
        <begin position="118"/>
        <end position="167"/>
    </location>
</feature>
<evidence type="ECO:0000313" key="2">
    <source>
        <dbReference type="EMBL" id="KAL2039538.1"/>
    </source>
</evidence>
<accession>A0ABR4A1N1</accession>
<name>A0ABR4A1N1_9LECA</name>
<organism evidence="2 3">
    <name type="scientific">Stereocaulon virgatum</name>
    <dbReference type="NCBI Taxonomy" id="373712"/>
    <lineage>
        <taxon>Eukaryota</taxon>
        <taxon>Fungi</taxon>
        <taxon>Dikarya</taxon>
        <taxon>Ascomycota</taxon>
        <taxon>Pezizomycotina</taxon>
        <taxon>Lecanoromycetes</taxon>
        <taxon>OSLEUM clade</taxon>
        <taxon>Lecanoromycetidae</taxon>
        <taxon>Lecanorales</taxon>
        <taxon>Lecanorineae</taxon>
        <taxon>Stereocaulaceae</taxon>
        <taxon>Stereocaulon</taxon>
    </lineage>
</organism>
<reference evidence="2 3" key="1">
    <citation type="submission" date="2024-09" db="EMBL/GenBank/DDBJ databases">
        <title>Rethinking Asexuality: The Enigmatic Case of Functional Sexual Genes in Lepraria (Stereocaulaceae).</title>
        <authorList>
            <person name="Doellman M."/>
            <person name="Sun Y."/>
            <person name="Barcenas-Pena A."/>
            <person name="Lumbsch H.T."/>
            <person name="Grewe F."/>
        </authorList>
    </citation>
    <scope>NUCLEOTIDE SEQUENCE [LARGE SCALE GENOMIC DNA]</scope>
    <source>
        <strain evidence="2 3">Mercado 3170</strain>
    </source>
</reference>
<feature type="region of interest" description="Disordered" evidence="1">
    <location>
        <begin position="87"/>
        <end position="167"/>
    </location>
</feature>
<proteinExistence type="predicted"/>
<keyword evidence="3" id="KW-1185">Reference proteome</keyword>